<feature type="signal peptide" evidence="2">
    <location>
        <begin position="1"/>
        <end position="23"/>
    </location>
</feature>
<proteinExistence type="inferred from homology"/>
<dbReference type="PANTHER" id="PTHR45642">
    <property type="entry name" value="GDSL ESTERASE/LIPASE EXL3"/>
    <property type="match status" value="1"/>
</dbReference>
<evidence type="ECO:0000313" key="3">
    <source>
        <dbReference type="EMBL" id="KAF6173219.1"/>
    </source>
</evidence>
<dbReference type="Pfam" id="PF00657">
    <property type="entry name" value="Lipase_GDSL"/>
    <property type="match status" value="2"/>
</dbReference>
<evidence type="ECO:0000256" key="2">
    <source>
        <dbReference type="SAM" id="SignalP"/>
    </source>
</evidence>
<dbReference type="GO" id="GO:0016788">
    <property type="term" value="F:hydrolase activity, acting on ester bonds"/>
    <property type="evidence" value="ECO:0007669"/>
    <property type="project" value="InterPro"/>
</dbReference>
<gene>
    <name evidence="3" type="ORF">GIB67_026914</name>
</gene>
<organism evidence="3 4">
    <name type="scientific">Kingdonia uniflora</name>
    <dbReference type="NCBI Taxonomy" id="39325"/>
    <lineage>
        <taxon>Eukaryota</taxon>
        <taxon>Viridiplantae</taxon>
        <taxon>Streptophyta</taxon>
        <taxon>Embryophyta</taxon>
        <taxon>Tracheophyta</taxon>
        <taxon>Spermatophyta</taxon>
        <taxon>Magnoliopsida</taxon>
        <taxon>Ranunculales</taxon>
        <taxon>Circaeasteraceae</taxon>
        <taxon>Kingdonia</taxon>
    </lineage>
</organism>
<dbReference type="Gene3D" id="3.40.50.1110">
    <property type="entry name" value="SGNH hydrolase"/>
    <property type="match status" value="2"/>
</dbReference>
<dbReference type="OrthoDB" id="1600564at2759"/>
<dbReference type="InterPro" id="IPR050592">
    <property type="entry name" value="GDSL_lipolytic_enzyme"/>
</dbReference>
<dbReference type="EMBL" id="JACGCM010000347">
    <property type="protein sequence ID" value="KAF6173219.1"/>
    <property type="molecule type" value="Genomic_DNA"/>
</dbReference>
<accession>A0A7J7P197</accession>
<dbReference type="PANTHER" id="PTHR45642:SF46">
    <property type="entry name" value="OS06G0636700 PROTEIN"/>
    <property type="match status" value="1"/>
</dbReference>
<evidence type="ECO:0008006" key="5">
    <source>
        <dbReference type="Google" id="ProtNLM"/>
    </source>
</evidence>
<reference evidence="3 4" key="1">
    <citation type="journal article" date="2020" name="IScience">
        <title>Genome Sequencing of the Endangered Kingdonia uniflora (Circaeasteraceae, Ranunculales) Reveals Potential Mechanisms of Evolutionary Specialization.</title>
        <authorList>
            <person name="Sun Y."/>
            <person name="Deng T."/>
            <person name="Zhang A."/>
            <person name="Moore M.J."/>
            <person name="Landis J.B."/>
            <person name="Lin N."/>
            <person name="Zhang H."/>
            <person name="Zhang X."/>
            <person name="Huang J."/>
            <person name="Zhang X."/>
            <person name="Sun H."/>
            <person name="Wang H."/>
        </authorList>
    </citation>
    <scope>NUCLEOTIDE SEQUENCE [LARGE SCALE GENOMIC DNA]</scope>
    <source>
        <strain evidence="3">TB1705</strain>
        <tissue evidence="3">Leaf</tissue>
    </source>
</reference>
<keyword evidence="4" id="KW-1185">Reference proteome</keyword>
<feature type="chain" id="PRO_5029526222" description="GDSL esterase/lipase" evidence="2">
    <location>
        <begin position="24"/>
        <end position="636"/>
    </location>
</feature>
<dbReference type="CDD" id="cd01837">
    <property type="entry name" value="SGNH_plant_lipase_like"/>
    <property type="match status" value="2"/>
</dbReference>
<dbReference type="InterPro" id="IPR035669">
    <property type="entry name" value="SGNH_plant_lipase-like"/>
</dbReference>
<dbReference type="InterPro" id="IPR001087">
    <property type="entry name" value="GDSL"/>
</dbReference>
<comment type="similarity">
    <text evidence="1">Belongs to the 'GDSL' lipolytic enzyme family.</text>
</comment>
<name>A0A7J7P197_9MAGN</name>
<sequence length="636" mass="70782">MAHQCLTCLLFVYLLLLRSNVSAKVPSIIVFGDSTADAGNNNQINTFGKSNFGPYGRDFEGGKATGRFCNGRLFTDFISERFGIKQTIPAYLDPAYSIEDFASGVTFASAGSGYDNVTSQVLSVIPLWKQLDYFKEYQEKLTRFLGKPQATALSNEALYILSLGTNDFIVNYYVIPTRSSQFTAEEYQYFLLGIAETFIFDIYQLGARKIAITGLSPIGCFPLERSSSLLVGHACREDYNKVARDYNVKLQTLIASLNEKLSYIKLVFLNVYDTIQESIEKPYISGFENVAVGCCGTGTVELGPLLCNVGAKVPAVIVFGDSTVDAGNNNQINTHAKSNFRPYGQDFEGGKATGRFCNGRLFTDFISESFGLKKAIPAYLDPAYSIEDFACGVTFASAGTGYDNLTSQLVSVIPLSKELEYFKEYQEKLIRSLGKTQATALLNKALYILSIGTNDFIENYYVLPIRSSQFTIEEYQDFLLGIAEKFICDIHQLGAWKIGITGLPPMGCLPIERNRQFLSGRACNEEYNKVARDYNVKLQALIVTLNEKFSDIKLVYVNSYSPVVEVLGNPHIYGMENLDLGCLGTGTFELGPICKFIWKICEDPNKYAFWDAVHPSEKLYKIIADSIMRTDLAHFK</sequence>
<evidence type="ECO:0000313" key="4">
    <source>
        <dbReference type="Proteomes" id="UP000541444"/>
    </source>
</evidence>
<keyword evidence="2" id="KW-0732">Signal</keyword>
<dbReference type="Proteomes" id="UP000541444">
    <property type="component" value="Unassembled WGS sequence"/>
</dbReference>
<dbReference type="AlphaFoldDB" id="A0A7J7P197"/>
<dbReference type="FunFam" id="3.40.50.1110:FF:000003">
    <property type="entry name" value="GDSL esterase/lipase APG"/>
    <property type="match status" value="2"/>
</dbReference>
<evidence type="ECO:0000256" key="1">
    <source>
        <dbReference type="ARBA" id="ARBA00008668"/>
    </source>
</evidence>
<dbReference type="SUPFAM" id="SSF52266">
    <property type="entry name" value="SGNH hydrolase"/>
    <property type="match status" value="1"/>
</dbReference>
<protein>
    <recommendedName>
        <fullName evidence="5">GDSL esterase/lipase</fullName>
    </recommendedName>
</protein>
<comment type="caution">
    <text evidence="3">The sequence shown here is derived from an EMBL/GenBank/DDBJ whole genome shotgun (WGS) entry which is preliminary data.</text>
</comment>
<dbReference type="InterPro" id="IPR036514">
    <property type="entry name" value="SGNH_hydro_sf"/>
</dbReference>